<dbReference type="PROSITE" id="PS51178">
    <property type="entry name" value="PASTA"/>
    <property type="match status" value="4"/>
</dbReference>
<dbReference type="EMBL" id="JACXYZ010000006">
    <property type="protein sequence ID" value="MBD3927469.1"/>
    <property type="molecule type" value="Genomic_DNA"/>
</dbReference>
<feature type="domain" description="PASTA" evidence="2">
    <location>
        <begin position="343"/>
        <end position="407"/>
    </location>
</feature>
<feature type="domain" description="PASTA" evidence="2">
    <location>
        <begin position="150"/>
        <end position="211"/>
    </location>
</feature>
<dbReference type="Pfam" id="PF03793">
    <property type="entry name" value="PASTA"/>
    <property type="match status" value="4"/>
</dbReference>
<dbReference type="SMART" id="SM00740">
    <property type="entry name" value="PASTA"/>
    <property type="match status" value="4"/>
</dbReference>
<evidence type="ECO:0000313" key="3">
    <source>
        <dbReference type="EMBL" id="MBD3927469.1"/>
    </source>
</evidence>
<dbReference type="SUPFAM" id="SSF54184">
    <property type="entry name" value="Penicillin-binding protein 2x (pbp-2x), c-terminal domain"/>
    <property type="match status" value="4"/>
</dbReference>
<feature type="domain" description="PASTA" evidence="2">
    <location>
        <begin position="214"/>
        <end position="276"/>
    </location>
</feature>
<dbReference type="CDD" id="cd06576">
    <property type="entry name" value="PASTA_Pbp2x-like_1"/>
    <property type="match status" value="1"/>
</dbReference>
<dbReference type="CDD" id="cd06577">
    <property type="entry name" value="PASTA_pknB"/>
    <property type="match status" value="2"/>
</dbReference>
<feature type="domain" description="PASTA" evidence="2">
    <location>
        <begin position="278"/>
        <end position="339"/>
    </location>
</feature>
<organism evidence="3 4">
    <name type="scientific">Nocardioides cavernae</name>
    <dbReference type="NCBI Taxonomy" id="1921566"/>
    <lineage>
        <taxon>Bacteria</taxon>
        <taxon>Bacillati</taxon>
        <taxon>Actinomycetota</taxon>
        <taxon>Actinomycetes</taxon>
        <taxon>Propionibacteriales</taxon>
        <taxon>Nocardioidaceae</taxon>
        <taxon>Nocardioides</taxon>
    </lineage>
</organism>
<evidence type="ECO:0000256" key="1">
    <source>
        <dbReference type="SAM" id="MobiDB-lite"/>
    </source>
</evidence>
<name>A0ABR8NM03_9ACTN</name>
<proteinExistence type="predicted"/>
<evidence type="ECO:0000313" key="4">
    <source>
        <dbReference type="Proteomes" id="UP000618818"/>
    </source>
</evidence>
<feature type="region of interest" description="Disordered" evidence="1">
    <location>
        <begin position="454"/>
        <end position="493"/>
    </location>
</feature>
<dbReference type="RefSeq" id="WP_191197335.1">
    <property type="nucleotide sequence ID" value="NZ_JACXYZ010000006.1"/>
</dbReference>
<keyword evidence="4" id="KW-1185">Reference proteome</keyword>
<feature type="compositionally biased region" description="Polar residues" evidence="1">
    <location>
        <begin position="484"/>
        <end position="493"/>
    </location>
</feature>
<feature type="region of interest" description="Disordered" evidence="1">
    <location>
        <begin position="1"/>
        <end position="26"/>
    </location>
</feature>
<accession>A0ABR8NM03</accession>
<comment type="caution">
    <text evidence="3">The sequence shown here is derived from an EMBL/GenBank/DDBJ whole genome shotgun (WGS) entry which is preliminary data.</text>
</comment>
<protein>
    <submittedName>
        <fullName evidence="3">PASTA domain-containing protein</fullName>
    </submittedName>
</protein>
<dbReference type="Proteomes" id="UP000618818">
    <property type="component" value="Unassembled WGS sequence"/>
</dbReference>
<dbReference type="InterPro" id="IPR005543">
    <property type="entry name" value="PASTA_dom"/>
</dbReference>
<feature type="compositionally biased region" description="Basic and acidic residues" evidence="1">
    <location>
        <begin position="456"/>
        <end position="467"/>
    </location>
</feature>
<gene>
    <name evidence="3" type="ORF">IEZ26_22795</name>
</gene>
<evidence type="ECO:0000259" key="2">
    <source>
        <dbReference type="PROSITE" id="PS51178"/>
    </source>
</evidence>
<reference evidence="3 4" key="1">
    <citation type="submission" date="2020-09" db="EMBL/GenBank/DDBJ databases">
        <title>novel species in genus Nocardioides.</title>
        <authorList>
            <person name="Zhang G."/>
        </authorList>
    </citation>
    <scope>NUCLEOTIDE SEQUENCE [LARGE SCALE GENOMIC DNA]</scope>
    <source>
        <strain evidence="3 4">KCTC 39551</strain>
    </source>
</reference>
<sequence>MTPRREESWKARPHGSPGVTVSRSPAPRKRARLAGLVGALLLVLAGTASAVAIPSLSLDRDESPPGALVPWTASGFDGCLPIDDVQTDGTLALLWDGDQELVREELAGGSAAGTFVVPESAQLTEHRVTAQCVSDGALGDTSNLLVTAPREPDVAVPNVVGLTRAEAEQEIRAAKLVPGVVTGTGDFVEDQQPAAGLLVQPLSRVDLDLGTPPVEDVVVVPDVVGLSVASARAALESAGLLLGSIANPGGGNVQEQRPLAGQEAAPGDSVAVTLGLPPTTRVRVPDLRGLKLADVPAVLDRRDLELGVVTGTGGTVRGQRPEPGGLVPVRSEVNVSVQSGRRPVRVVVVPDLVGLTADEARDLLSSVGLFLSQPDGDGDGDGTISSQQPVARTHVAVGSTVTVIVEDDSPWAMVAGIGAATLLVAAAGATGGRALKRRGDQRWVAKNLALDPVSGRSEEHVAERSADESPQTRVLRLTPHRDLGTQTVQEVEP</sequence>
<feature type="compositionally biased region" description="Basic and acidic residues" evidence="1">
    <location>
        <begin position="1"/>
        <end position="10"/>
    </location>
</feature>
<dbReference type="Gene3D" id="3.30.10.20">
    <property type="match status" value="4"/>
</dbReference>